<name>W9HFN5_FUSOX</name>
<organism evidence="4 5">
    <name type="scientific">Fusarium oxysporum NRRL 32931</name>
    <dbReference type="NCBI Taxonomy" id="660029"/>
    <lineage>
        <taxon>Eukaryota</taxon>
        <taxon>Fungi</taxon>
        <taxon>Dikarya</taxon>
        <taxon>Ascomycota</taxon>
        <taxon>Pezizomycotina</taxon>
        <taxon>Sordariomycetes</taxon>
        <taxon>Hypocreomycetidae</taxon>
        <taxon>Hypocreales</taxon>
        <taxon>Nectriaceae</taxon>
        <taxon>Fusarium</taxon>
        <taxon>Fusarium oxysporum species complex</taxon>
    </lineage>
</organism>
<gene>
    <name evidence="4" type="ORF">FOYG_17089</name>
</gene>
<dbReference type="AlphaFoldDB" id="W9HFN5"/>
<proteinExistence type="inferred from homology"/>
<comment type="similarity">
    <text evidence="1">Belongs to the short-chain dehydrogenases/reductases (SDR) family.</text>
</comment>
<evidence type="ECO:0008006" key="6">
    <source>
        <dbReference type="Google" id="ProtNLM"/>
    </source>
</evidence>
<dbReference type="PRINTS" id="PR00081">
    <property type="entry name" value="GDHRDH"/>
</dbReference>
<reference evidence="4 5" key="1">
    <citation type="submission" date="2011-06" db="EMBL/GenBank/DDBJ databases">
        <title>The Genome Sequence of Fusarium oxysporum FOSC 3-a.</title>
        <authorList>
            <consortium name="The Broad Institute Genome Sequencing Platform"/>
            <person name="Ma L.-J."/>
            <person name="Gale L.R."/>
            <person name="Schwartz D.C."/>
            <person name="Zhou S."/>
            <person name="Corby-Kistler H."/>
            <person name="Young S.K."/>
            <person name="Zeng Q."/>
            <person name="Gargeya S."/>
            <person name="Fitzgerald M."/>
            <person name="Haas B."/>
            <person name="Abouelleil A."/>
            <person name="Alvarado L."/>
            <person name="Arachchi H.M."/>
            <person name="Berlin A."/>
            <person name="Brown A."/>
            <person name="Chapman S.B."/>
            <person name="Chen Z."/>
            <person name="Dunbar C."/>
            <person name="Freedman E."/>
            <person name="Gearin G."/>
            <person name="Gellesch M."/>
            <person name="Goldberg J."/>
            <person name="Griggs A."/>
            <person name="Gujja S."/>
            <person name="Heiman D."/>
            <person name="Howarth C."/>
            <person name="Larson L."/>
            <person name="Lui A."/>
            <person name="MacDonald P.J.P."/>
            <person name="Mehta T."/>
            <person name="Montmayeur A."/>
            <person name="Murphy C."/>
            <person name="Neiman D."/>
            <person name="Pearson M."/>
            <person name="Priest M."/>
            <person name="Roberts A."/>
            <person name="Saif S."/>
            <person name="Shea T."/>
            <person name="Shenoy N."/>
            <person name="Sisk P."/>
            <person name="Stolte C."/>
            <person name="Sykes S."/>
            <person name="Wortman J."/>
            <person name="Nusbaum C."/>
            <person name="Birren B."/>
        </authorList>
    </citation>
    <scope>NUCLEOTIDE SEQUENCE [LARGE SCALE GENOMIC DNA]</scope>
    <source>
        <strain evidence="5">FOSC 3-a</strain>
    </source>
</reference>
<evidence type="ECO:0000256" key="2">
    <source>
        <dbReference type="ARBA" id="ARBA00022857"/>
    </source>
</evidence>
<dbReference type="InterPro" id="IPR020904">
    <property type="entry name" value="Sc_DH/Rdtase_CS"/>
</dbReference>
<dbReference type="GO" id="GO:0005783">
    <property type="term" value="C:endoplasmic reticulum"/>
    <property type="evidence" value="ECO:0007669"/>
    <property type="project" value="TreeGrafter"/>
</dbReference>
<evidence type="ECO:0000256" key="1">
    <source>
        <dbReference type="ARBA" id="ARBA00006484"/>
    </source>
</evidence>
<dbReference type="Pfam" id="PF00106">
    <property type="entry name" value="adh_short"/>
    <property type="match status" value="1"/>
</dbReference>
<dbReference type="GO" id="GO:0005811">
    <property type="term" value="C:lipid droplet"/>
    <property type="evidence" value="ECO:0007669"/>
    <property type="project" value="TreeGrafter"/>
</dbReference>
<dbReference type="SUPFAM" id="SSF51735">
    <property type="entry name" value="NAD(P)-binding Rossmann-fold domains"/>
    <property type="match status" value="1"/>
</dbReference>
<keyword evidence="3" id="KW-0560">Oxidoreductase</keyword>
<dbReference type="PROSITE" id="PS00061">
    <property type="entry name" value="ADH_SHORT"/>
    <property type="match status" value="1"/>
</dbReference>
<evidence type="ECO:0000256" key="3">
    <source>
        <dbReference type="ARBA" id="ARBA00023002"/>
    </source>
</evidence>
<protein>
    <recommendedName>
        <fullName evidence="6">1-acylglycerone phosphate reductase</fullName>
    </recommendedName>
</protein>
<dbReference type="PANTHER" id="PTHR44169:SF6">
    <property type="entry name" value="NADPH-DEPENDENT 1-ACYLDIHYDROXYACETONE PHOSPHATE REDUCTASE"/>
    <property type="match status" value="1"/>
</dbReference>
<dbReference type="OrthoDB" id="2102561at2759"/>
<dbReference type="GO" id="GO:0000140">
    <property type="term" value="F:acylglycerone-phosphate reductase (NADP+) activity"/>
    <property type="evidence" value="ECO:0007669"/>
    <property type="project" value="TreeGrafter"/>
</dbReference>
<sequence length="268" mass="28861">MDVKETVLITGCSDGGIGSALAIVFQQRGYHVFATTRDLTTMATLKSTPDITLLKLDVVDERDIAAAVDAVTAVTGGTLNYLINNARRNHFMPMLDEDIGALKRLYDVNVWGQLALTQAFAPLVIRAKGTITFTTSIAGHLNVPYMGSYAASKRSMEIMAETLRLEMAPFGVTVLCVVTGAVKTNGQSYFENLTLPENSFYKSIEAIVAKRAQGNDGVARMDVMDYAAAVVGTATKHIGGKFWCGENADNVRMAVSGQVPQSVTVCHR</sequence>
<keyword evidence="2" id="KW-0521">NADP</keyword>
<dbReference type="GO" id="GO:0019433">
    <property type="term" value="P:triglyceride catabolic process"/>
    <property type="evidence" value="ECO:0007669"/>
    <property type="project" value="TreeGrafter"/>
</dbReference>
<dbReference type="HOGENOM" id="CLU_010194_2_9_1"/>
<dbReference type="Gene3D" id="3.40.50.720">
    <property type="entry name" value="NAD(P)-binding Rossmann-like Domain"/>
    <property type="match status" value="1"/>
</dbReference>
<dbReference type="GO" id="GO:0004806">
    <property type="term" value="F:triacylglycerol lipase activity"/>
    <property type="evidence" value="ECO:0007669"/>
    <property type="project" value="TreeGrafter"/>
</dbReference>
<dbReference type="PANTHER" id="PTHR44169">
    <property type="entry name" value="NADPH-DEPENDENT 1-ACYLDIHYDROXYACETONE PHOSPHATE REDUCTASE"/>
    <property type="match status" value="1"/>
</dbReference>
<evidence type="ECO:0000313" key="4">
    <source>
        <dbReference type="EMBL" id="EWY79800.1"/>
    </source>
</evidence>
<dbReference type="Proteomes" id="UP000030753">
    <property type="component" value="Unassembled WGS sequence"/>
</dbReference>
<accession>W9HFN5</accession>
<dbReference type="InterPro" id="IPR036291">
    <property type="entry name" value="NAD(P)-bd_dom_sf"/>
</dbReference>
<dbReference type="GO" id="GO:0006654">
    <property type="term" value="P:phosphatidic acid biosynthetic process"/>
    <property type="evidence" value="ECO:0007669"/>
    <property type="project" value="TreeGrafter"/>
</dbReference>
<evidence type="ECO:0000313" key="5">
    <source>
        <dbReference type="Proteomes" id="UP000030753"/>
    </source>
</evidence>
<dbReference type="EMBL" id="JH717855">
    <property type="protein sequence ID" value="EWY79800.1"/>
    <property type="molecule type" value="Genomic_DNA"/>
</dbReference>
<dbReference type="InterPro" id="IPR002347">
    <property type="entry name" value="SDR_fam"/>
</dbReference>